<organism evidence="4 5">
    <name type="scientific">Lachancea dasiensis</name>
    <dbReference type="NCBI Taxonomy" id="1072105"/>
    <lineage>
        <taxon>Eukaryota</taxon>
        <taxon>Fungi</taxon>
        <taxon>Dikarya</taxon>
        <taxon>Ascomycota</taxon>
        <taxon>Saccharomycotina</taxon>
        <taxon>Saccharomycetes</taxon>
        <taxon>Saccharomycetales</taxon>
        <taxon>Saccharomycetaceae</taxon>
        <taxon>Lachancea</taxon>
    </lineage>
</organism>
<dbReference type="InterPro" id="IPR006768">
    <property type="entry name" value="Cwf19-like_C_dom-1"/>
</dbReference>
<dbReference type="AlphaFoldDB" id="A0A1G4IYZ5"/>
<evidence type="ECO:0000313" key="5">
    <source>
        <dbReference type="Proteomes" id="UP000190274"/>
    </source>
</evidence>
<evidence type="ECO:0000256" key="1">
    <source>
        <dbReference type="SAM" id="MobiDB-lite"/>
    </source>
</evidence>
<keyword evidence="5" id="KW-1185">Reference proteome</keyword>
<dbReference type="Pfam" id="PF04677">
    <property type="entry name" value="CwfJ_C_1"/>
    <property type="match status" value="1"/>
</dbReference>
<feature type="region of interest" description="Disordered" evidence="1">
    <location>
        <begin position="219"/>
        <end position="242"/>
    </location>
</feature>
<dbReference type="GO" id="GO:0000398">
    <property type="term" value="P:mRNA splicing, via spliceosome"/>
    <property type="evidence" value="ECO:0007669"/>
    <property type="project" value="EnsemblFungi"/>
</dbReference>
<feature type="domain" description="Cwf19-like protein C-terminal" evidence="2">
    <location>
        <begin position="408"/>
        <end position="494"/>
    </location>
</feature>
<dbReference type="Pfam" id="PF04676">
    <property type="entry name" value="CwfJ_C_2"/>
    <property type="match status" value="1"/>
</dbReference>
<dbReference type="GO" id="GO:0071014">
    <property type="term" value="C:post-mRNA release spliceosomal complex"/>
    <property type="evidence" value="ECO:0007669"/>
    <property type="project" value="TreeGrafter"/>
</dbReference>
<proteinExistence type="predicted"/>
<reference evidence="5" key="1">
    <citation type="submission" date="2016-03" db="EMBL/GenBank/DDBJ databases">
        <authorList>
            <person name="Devillers H."/>
        </authorList>
    </citation>
    <scope>NUCLEOTIDE SEQUENCE [LARGE SCALE GENOMIC DNA]</scope>
</reference>
<feature type="compositionally biased region" description="Basic and acidic residues" evidence="1">
    <location>
        <begin position="233"/>
        <end position="242"/>
    </location>
</feature>
<dbReference type="GO" id="GO:0061632">
    <property type="term" value="F:RNA lariat debranching enzyme activator activity"/>
    <property type="evidence" value="ECO:0007669"/>
    <property type="project" value="EnsemblFungi"/>
</dbReference>
<evidence type="ECO:0000259" key="3">
    <source>
        <dbReference type="Pfam" id="PF04677"/>
    </source>
</evidence>
<gene>
    <name evidence="4" type="ORF">LADA_0C04236G</name>
</gene>
<feature type="domain" description="Cwf19-like C-terminal" evidence="3">
    <location>
        <begin position="249"/>
        <end position="374"/>
    </location>
</feature>
<dbReference type="STRING" id="1266660.A0A1G4IYZ5"/>
<evidence type="ECO:0000259" key="2">
    <source>
        <dbReference type="Pfam" id="PF04676"/>
    </source>
</evidence>
<evidence type="ECO:0000313" key="4">
    <source>
        <dbReference type="EMBL" id="SCU82284.1"/>
    </source>
</evidence>
<dbReference type="GO" id="GO:0005829">
    <property type="term" value="C:cytosol"/>
    <property type="evidence" value="ECO:0007669"/>
    <property type="project" value="EnsemblFungi"/>
</dbReference>
<dbReference type="OrthoDB" id="444325at2759"/>
<dbReference type="InterPro" id="IPR006767">
    <property type="entry name" value="Cwf19-like_C_dom-2"/>
</dbReference>
<dbReference type="EMBL" id="LT598459">
    <property type="protein sequence ID" value="SCU82284.1"/>
    <property type="molecule type" value="Genomic_DNA"/>
</dbReference>
<protein>
    <submittedName>
        <fullName evidence="4">LADA_0C04236g1_1</fullName>
    </submittedName>
</protein>
<name>A0A1G4IYZ5_9SACH</name>
<sequence length="497" mass="56626">MPKILILHSNSSGLQAVLTKLELLNRKSGPFECVLLLGEIFATLEAAKPEVSDIPILFTNGRTLLSEKVGSNRTVGNWTLLNGYGLFQHSSGLKIGYLTGDREFLDRNREAIQTTFHCTEGLDILLTDGGSRALSLNGDQESEVNLLEDEILQLSKPKYHFATHNKNLFKEALPFRWANSDVITRCFNLAEYDSGARWAYACNVGTAEPGNIAMNINIGPNPYEKTEPRKRKPEGESSVERSIVKRPKQILPEKCRFCFTNTSIEDHLVVHIGENAYITVAKGPLTVPTNKMGFSGHSLLIPIKHLPKLNLPGISSQDSPDASLRAEMQRLESNIKTMNYKKFEMSTVAFEINSDHSIHYHRQLFPVPNYLISKFRPALERQVHFNNKELTRNAQLNFMEFEGFEDQKFESTINDNNLNYLQFTVYEDNQSSPKIYLATFNSHERIDLQFGRRVVAFVLNLPKRIKWDSPVCRQTVEEEKKEVNQYQQHLKDFESAL</sequence>
<dbReference type="PANTHER" id="PTHR12072:SF4">
    <property type="entry name" value="CWF19-LIKE PROTEIN 1"/>
    <property type="match status" value="1"/>
</dbReference>
<dbReference type="PANTHER" id="PTHR12072">
    <property type="entry name" value="CWF19, CELL CYCLE CONTROL PROTEIN"/>
    <property type="match status" value="1"/>
</dbReference>
<dbReference type="InterPro" id="IPR040194">
    <property type="entry name" value="Cwf19-like"/>
</dbReference>
<dbReference type="Proteomes" id="UP000190274">
    <property type="component" value="Chromosome C"/>
</dbReference>
<accession>A0A1G4IYZ5</accession>